<dbReference type="Pfam" id="PF14604">
    <property type="entry name" value="SH3_9"/>
    <property type="match status" value="1"/>
</dbReference>
<dbReference type="GO" id="GO:0005096">
    <property type="term" value="F:GTPase activator activity"/>
    <property type="evidence" value="ECO:0007669"/>
    <property type="project" value="UniProtKB-KW"/>
</dbReference>
<organism evidence="7 8">
    <name type="scientific">Heterodera trifolii</name>
    <dbReference type="NCBI Taxonomy" id="157864"/>
    <lineage>
        <taxon>Eukaryota</taxon>
        <taxon>Metazoa</taxon>
        <taxon>Ecdysozoa</taxon>
        <taxon>Nematoda</taxon>
        <taxon>Chromadorea</taxon>
        <taxon>Rhabditida</taxon>
        <taxon>Tylenchina</taxon>
        <taxon>Tylenchomorpha</taxon>
        <taxon>Tylenchoidea</taxon>
        <taxon>Heteroderidae</taxon>
        <taxon>Heteroderinae</taxon>
        <taxon>Heterodera</taxon>
    </lineage>
</organism>
<dbReference type="InterPro" id="IPR047234">
    <property type="entry name" value="GRAF_fam"/>
</dbReference>
<dbReference type="InterPro" id="IPR001452">
    <property type="entry name" value="SH3_domain"/>
</dbReference>
<dbReference type="PANTHER" id="PTHR12552:SF1">
    <property type="entry name" value="RHO GTPASE-ACTIVATING PROTEIN GRAF"/>
    <property type="match status" value="1"/>
</dbReference>
<dbReference type="CDD" id="cd11882">
    <property type="entry name" value="SH3_GRAF-like"/>
    <property type="match status" value="1"/>
</dbReference>
<dbReference type="Gene3D" id="2.30.30.40">
    <property type="entry name" value="SH3 Domains"/>
    <property type="match status" value="1"/>
</dbReference>
<proteinExistence type="predicted"/>
<dbReference type="InterPro" id="IPR036028">
    <property type="entry name" value="SH3-like_dom_sf"/>
</dbReference>
<dbReference type="PROSITE" id="PS50002">
    <property type="entry name" value="SH3"/>
    <property type="match status" value="1"/>
</dbReference>
<feature type="compositionally biased region" description="Low complexity" evidence="4">
    <location>
        <begin position="717"/>
        <end position="733"/>
    </location>
</feature>
<dbReference type="SMART" id="SM00324">
    <property type="entry name" value="RhoGAP"/>
    <property type="match status" value="1"/>
</dbReference>
<keyword evidence="2" id="KW-0343">GTPase activation</keyword>
<dbReference type="Gene3D" id="2.30.29.30">
    <property type="entry name" value="Pleckstrin-homology domain (PH domain)/Phosphotyrosine-binding domain (PTB)"/>
    <property type="match status" value="1"/>
</dbReference>
<dbReference type="CDD" id="cd01249">
    <property type="entry name" value="BAR-PH_GRAF_family"/>
    <property type="match status" value="1"/>
</dbReference>
<dbReference type="EMBL" id="JBICBT010000927">
    <property type="protein sequence ID" value="KAL3092206.1"/>
    <property type="molecule type" value="Genomic_DNA"/>
</dbReference>
<feature type="domain" description="Rho-GAP" evidence="6">
    <location>
        <begin position="475"/>
        <end position="662"/>
    </location>
</feature>
<dbReference type="InterPro" id="IPR027267">
    <property type="entry name" value="AH/BAR_dom_sf"/>
</dbReference>
<evidence type="ECO:0000256" key="1">
    <source>
        <dbReference type="ARBA" id="ARBA00022443"/>
    </source>
</evidence>
<feature type="region of interest" description="Disordered" evidence="4">
    <location>
        <begin position="1"/>
        <end position="50"/>
    </location>
</feature>
<dbReference type="SUPFAM" id="SSF50044">
    <property type="entry name" value="SH3-domain"/>
    <property type="match status" value="1"/>
</dbReference>
<dbReference type="SMART" id="SM00326">
    <property type="entry name" value="SH3"/>
    <property type="match status" value="1"/>
</dbReference>
<evidence type="ECO:0008006" key="9">
    <source>
        <dbReference type="Google" id="ProtNLM"/>
    </source>
</evidence>
<dbReference type="SUPFAM" id="SSF50729">
    <property type="entry name" value="PH domain-like"/>
    <property type="match status" value="1"/>
</dbReference>
<dbReference type="SUPFAM" id="SSF48350">
    <property type="entry name" value="GTPase activation domain, GAP"/>
    <property type="match status" value="1"/>
</dbReference>
<name>A0ABD2JNL0_9BILA</name>
<evidence type="ECO:0000256" key="4">
    <source>
        <dbReference type="SAM" id="MobiDB-lite"/>
    </source>
</evidence>
<reference evidence="7 8" key="1">
    <citation type="submission" date="2024-10" db="EMBL/GenBank/DDBJ databases">
        <authorList>
            <person name="Kim D."/>
        </authorList>
    </citation>
    <scope>NUCLEOTIDE SEQUENCE [LARGE SCALE GENOMIC DNA]</scope>
    <source>
        <strain evidence="7">BH-2024</strain>
    </source>
</reference>
<dbReference type="InterPro" id="IPR011993">
    <property type="entry name" value="PH-like_dom_sf"/>
</dbReference>
<keyword evidence="8" id="KW-1185">Reference proteome</keyword>
<feature type="domain" description="SH3" evidence="5">
    <location>
        <begin position="876"/>
        <end position="936"/>
    </location>
</feature>
<dbReference type="AlphaFoldDB" id="A0ABD2JNL0"/>
<dbReference type="Proteomes" id="UP001620626">
    <property type="component" value="Unassembled WGS sequence"/>
</dbReference>
<evidence type="ECO:0000256" key="2">
    <source>
        <dbReference type="ARBA" id="ARBA00022468"/>
    </source>
</evidence>
<comment type="caution">
    <text evidence="7">The sequence shown here is derived from an EMBL/GenBank/DDBJ whole genome shotgun (WGS) entry which is preliminary data.</text>
</comment>
<evidence type="ECO:0000259" key="5">
    <source>
        <dbReference type="PROSITE" id="PS50002"/>
    </source>
</evidence>
<dbReference type="InterPro" id="IPR004148">
    <property type="entry name" value="BAR_dom"/>
</dbReference>
<feature type="region of interest" description="Disordered" evidence="4">
    <location>
        <begin position="717"/>
        <end position="748"/>
    </location>
</feature>
<gene>
    <name evidence="7" type="ORF">niasHT_023765</name>
</gene>
<dbReference type="InterPro" id="IPR008936">
    <property type="entry name" value="Rho_GTPase_activation_prot"/>
</dbReference>
<protein>
    <recommendedName>
        <fullName evidence="9">Rho GTPase-activating protein 26</fullName>
    </recommendedName>
</protein>
<accession>A0ABD2JNL0</accession>
<feature type="compositionally biased region" description="Low complexity" evidence="4">
    <location>
        <begin position="17"/>
        <end position="35"/>
    </location>
</feature>
<dbReference type="Gene3D" id="1.20.1270.60">
    <property type="entry name" value="Arfaptin homology (AH) domain/BAR domain"/>
    <property type="match status" value="1"/>
</dbReference>
<dbReference type="InterPro" id="IPR000198">
    <property type="entry name" value="RhoGAP_dom"/>
</dbReference>
<evidence type="ECO:0000313" key="7">
    <source>
        <dbReference type="EMBL" id="KAL3092206.1"/>
    </source>
</evidence>
<evidence type="ECO:0000259" key="6">
    <source>
        <dbReference type="PROSITE" id="PS50238"/>
    </source>
</evidence>
<dbReference type="PROSITE" id="PS50238">
    <property type="entry name" value="RHOGAP"/>
    <property type="match status" value="1"/>
</dbReference>
<sequence>MCYGLTSRKTKVHQQNHRQQQQQKQQHQQRQQKQQLKSADGGKMPPRRGVRCPPLEFADALADSPFFRQTLFSHEAALDDTSKSIKGIEGHCRKILDISHKLSRAYKGLATALCELKIDGVGSAISDENCKMANYFKDFGNLISSIEEERVRTAEGMERYLTPLQQMVDKIAKVKTEEKHKYSKESNKFYQALERNLSLKITTARKSDFREADAHLAINHRSFCQASLNFVHRIKFVQESIRFEFLHCMGSFLYQMKSFYQMANEIQKDFSLIYNDVCYRVEKAKKDQTELRAQIEGTKRNVLEKFLKHSVFVLNSSSSNCGELSSDLSTAAAAAASASVGGGAEGSAHIRQGYLFVLEMRSLLSKAVQSRGTPTRNYCVYSKESRILTLIPVNSLTVKTDMKGCLDQTISYKLKNCARRPADSIDRRFCFDVYLENKNEPITMQALSESDFVQWLNVMDAHEPEQYGALPSVETSLDERGFAFVRHCISVLEEKGIKEQGIYRNCGVNSKVQKLMQLALDPTKKSDKSMSTVFASDWEIKTISSAVKTFLRSLKEPLLTYHLHQCFITSAKIVDLTRRRDFVHWFIHQLPPSNKTMLELIIRHLRRIADCSSDNLMPVENLAVCFGPTLLRPKEETMAAIFDIKFCNVVVEVLIDECALIFGTEPRDVLSGPPKPVNNYSFGALSEEIGQKIAAVAAIANDQSQFRHHSTASVLTAASSSSAGGPTPSVAGSNPFLSPSTGRDHSQHSVAGESMSAFIDATSSIGSGVVGSSCCSAIVFDESGGLQQQHHHRQFFKATASEASDCCAPELFMSAASLADDNTSAIIHHGIATEFDHIDDPYDDSRRPSPLSLRIPPQMPTSARFNYMINTDLPFQHPRRVKTLYPCSAQHDTELSFEKDQIITNVYQSKEEGWLVGTLNGRTGLIPANYVIYIDSL</sequence>
<evidence type="ECO:0000256" key="3">
    <source>
        <dbReference type="PROSITE-ProRule" id="PRU00192"/>
    </source>
</evidence>
<dbReference type="InterPro" id="IPR047225">
    <property type="entry name" value="PH_GRAF"/>
</dbReference>
<evidence type="ECO:0000313" key="8">
    <source>
        <dbReference type="Proteomes" id="UP001620626"/>
    </source>
</evidence>
<dbReference type="Pfam" id="PF16746">
    <property type="entry name" value="BAR_3"/>
    <property type="match status" value="1"/>
</dbReference>
<dbReference type="Pfam" id="PF00620">
    <property type="entry name" value="RhoGAP"/>
    <property type="match status" value="1"/>
</dbReference>
<dbReference type="SUPFAM" id="SSF103657">
    <property type="entry name" value="BAR/IMD domain-like"/>
    <property type="match status" value="1"/>
</dbReference>
<dbReference type="Gene3D" id="1.10.555.10">
    <property type="entry name" value="Rho GTPase activation protein"/>
    <property type="match status" value="1"/>
</dbReference>
<dbReference type="PANTHER" id="PTHR12552">
    <property type="entry name" value="OLIGOPHRENIN 1"/>
    <property type="match status" value="1"/>
</dbReference>
<keyword evidence="1 3" id="KW-0728">SH3 domain</keyword>